<dbReference type="PANTHER" id="PTHR32494">
    <property type="entry name" value="ALLANTOATE DEIMINASE-RELATED"/>
    <property type="match status" value="1"/>
</dbReference>
<comment type="caution">
    <text evidence="8">The sequence shown here is derived from an EMBL/GenBank/DDBJ whole genome shotgun (WGS) entry which is preliminary data.</text>
</comment>
<keyword evidence="6" id="KW-0464">Manganese</keyword>
<dbReference type="SUPFAM" id="SSF53187">
    <property type="entry name" value="Zn-dependent exopeptidases"/>
    <property type="match status" value="1"/>
</dbReference>
<comment type="subunit">
    <text evidence="3">Homodimer.</text>
</comment>
<feature type="domain" description="Peptidase M20 dimerisation" evidence="7">
    <location>
        <begin position="200"/>
        <end position="300"/>
    </location>
</feature>
<dbReference type="Pfam" id="PF07687">
    <property type="entry name" value="M20_dimer"/>
    <property type="match status" value="1"/>
</dbReference>
<dbReference type="Pfam" id="PF01546">
    <property type="entry name" value="Peptidase_M20"/>
    <property type="match status" value="1"/>
</dbReference>
<dbReference type="NCBIfam" id="TIGR01879">
    <property type="entry name" value="hydantase"/>
    <property type="match status" value="1"/>
</dbReference>
<dbReference type="PIRSF" id="PIRSF001235">
    <property type="entry name" value="Amidase_carbamoylase"/>
    <property type="match status" value="1"/>
</dbReference>
<dbReference type="CDD" id="cd03884">
    <property type="entry name" value="M20_bAS"/>
    <property type="match status" value="1"/>
</dbReference>
<organism evidence="8 9">
    <name type="scientific">Leisingera daeponensis</name>
    <dbReference type="NCBI Taxonomy" id="405746"/>
    <lineage>
        <taxon>Bacteria</taxon>
        <taxon>Pseudomonadati</taxon>
        <taxon>Pseudomonadota</taxon>
        <taxon>Alphaproteobacteria</taxon>
        <taxon>Rhodobacterales</taxon>
        <taxon>Roseobacteraceae</taxon>
        <taxon>Leisingera</taxon>
    </lineage>
</organism>
<dbReference type="GO" id="GO:0016787">
    <property type="term" value="F:hydrolase activity"/>
    <property type="evidence" value="ECO:0007669"/>
    <property type="project" value="UniProtKB-KW"/>
</dbReference>
<evidence type="ECO:0000256" key="5">
    <source>
        <dbReference type="ARBA" id="ARBA00022801"/>
    </source>
</evidence>
<evidence type="ECO:0000256" key="2">
    <source>
        <dbReference type="ARBA" id="ARBA00006153"/>
    </source>
</evidence>
<dbReference type="EMBL" id="JAHVJA010000004">
    <property type="protein sequence ID" value="MBY6139980.1"/>
    <property type="molecule type" value="Genomic_DNA"/>
</dbReference>
<dbReference type="InterPro" id="IPR010158">
    <property type="entry name" value="Amidase_Cbmase"/>
</dbReference>
<evidence type="ECO:0000256" key="6">
    <source>
        <dbReference type="ARBA" id="ARBA00023211"/>
    </source>
</evidence>
<comment type="similarity">
    <text evidence="2">Belongs to the peptidase M20 family.</text>
</comment>
<reference evidence="8 9" key="1">
    <citation type="submission" date="2021-06" db="EMBL/GenBank/DDBJ databases">
        <title>50 bacteria genomes isolated from Dapeng, Shenzhen, China.</title>
        <authorList>
            <person name="Zheng W."/>
            <person name="Yu S."/>
            <person name="Huang Y."/>
        </authorList>
    </citation>
    <scope>NUCLEOTIDE SEQUENCE [LARGE SCALE GENOMIC DNA]</scope>
    <source>
        <strain evidence="8 9">DP1N14-2</strain>
    </source>
</reference>
<keyword evidence="4" id="KW-0479">Metal-binding</keyword>
<dbReference type="InterPro" id="IPR011650">
    <property type="entry name" value="Peptidase_M20_dimer"/>
</dbReference>
<evidence type="ECO:0000256" key="4">
    <source>
        <dbReference type="ARBA" id="ARBA00022723"/>
    </source>
</evidence>
<proteinExistence type="inferred from homology"/>
<keyword evidence="5 8" id="KW-0378">Hydrolase</keyword>
<dbReference type="Gene3D" id="3.30.70.360">
    <property type="match status" value="1"/>
</dbReference>
<comment type="cofactor">
    <cofactor evidence="1">
        <name>Mn(2+)</name>
        <dbReference type="ChEBI" id="CHEBI:29035"/>
    </cofactor>
</comment>
<dbReference type="PANTHER" id="PTHR32494:SF19">
    <property type="entry name" value="ALLANTOATE DEIMINASE-RELATED"/>
    <property type="match status" value="1"/>
</dbReference>
<evidence type="ECO:0000259" key="7">
    <source>
        <dbReference type="Pfam" id="PF07687"/>
    </source>
</evidence>
<sequence>MPIDPQRFLEDLHKLRSFGASGVGKGVVRQAYSDADIAARKWLAGRMKEAGLEPHFDPLGNLFGLAAEKSLLLGSHSDSQPEGGWLDGALGVIAGLEIARAAKEDGVPSISCVSFQDEEGRFGVLTGSDVWSGKLSLTEADGFADNQGNTLADMRGRMAELAGEFLPHDRFTGFLEMHIEQGPYLEETGLGLGVVTDIVGIRDMRITFEGRQNHAGTTPMHLRRDAFQALSAFNTALNSRFANVVTPATVWTIGHLALHPNASSVVPGRAVFSMQWRDADADRLARMEEIIKEAAQKIAAAHGVRAELGPVMGIEPAAMDARFQAGLADAAEALAPGKWQKMPSGALHDAASLATVMPAGMLFVPSIGGISHAFDEDTEEAELVLGLQVLNRAARALAG</sequence>
<keyword evidence="9" id="KW-1185">Reference proteome</keyword>
<dbReference type="SUPFAM" id="SSF55031">
    <property type="entry name" value="Bacterial exopeptidase dimerisation domain"/>
    <property type="match status" value="1"/>
</dbReference>
<protein>
    <submittedName>
        <fullName evidence="8">Zn-dependent hydrolase</fullName>
    </submittedName>
</protein>
<dbReference type="InterPro" id="IPR036264">
    <property type="entry name" value="Bact_exopeptidase_dim_dom"/>
</dbReference>
<gene>
    <name evidence="8" type="ORF">KUV26_11080</name>
</gene>
<evidence type="ECO:0000313" key="9">
    <source>
        <dbReference type="Proteomes" id="UP000766629"/>
    </source>
</evidence>
<dbReference type="Gene3D" id="3.40.630.10">
    <property type="entry name" value="Zn peptidases"/>
    <property type="match status" value="1"/>
</dbReference>
<evidence type="ECO:0000313" key="8">
    <source>
        <dbReference type="EMBL" id="MBY6139980.1"/>
    </source>
</evidence>
<dbReference type="NCBIfam" id="NF009529">
    <property type="entry name" value="PRK12893.1-2"/>
    <property type="match status" value="1"/>
</dbReference>
<dbReference type="InterPro" id="IPR002933">
    <property type="entry name" value="Peptidase_M20"/>
</dbReference>
<name>A0ABS7NFI7_9RHOB</name>
<evidence type="ECO:0000256" key="1">
    <source>
        <dbReference type="ARBA" id="ARBA00001936"/>
    </source>
</evidence>
<dbReference type="RefSeq" id="WP_222508384.1">
    <property type="nucleotide sequence ID" value="NZ_JAHVJA010000004.1"/>
</dbReference>
<dbReference type="Proteomes" id="UP000766629">
    <property type="component" value="Unassembled WGS sequence"/>
</dbReference>
<evidence type="ECO:0000256" key="3">
    <source>
        <dbReference type="ARBA" id="ARBA00011738"/>
    </source>
</evidence>
<accession>A0ABS7NFI7</accession>